<reference evidence="1 2" key="1">
    <citation type="submission" date="2019-08" db="EMBL/GenBank/DDBJ databases">
        <title>Draft genome sequences of two oriental melons (Cucumis melo L. var makuwa).</title>
        <authorList>
            <person name="Kwon S.-Y."/>
        </authorList>
    </citation>
    <scope>NUCLEOTIDE SEQUENCE [LARGE SCALE GENOMIC DNA]</scope>
    <source>
        <strain evidence="2">cv. SW 3</strain>
        <tissue evidence="1">Leaf</tissue>
    </source>
</reference>
<dbReference type="Proteomes" id="UP000321393">
    <property type="component" value="Unassembled WGS sequence"/>
</dbReference>
<name>A0A5A7TTH6_CUCMM</name>
<evidence type="ECO:0000313" key="2">
    <source>
        <dbReference type="Proteomes" id="UP000321393"/>
    </source>
</evidence>
<dbReference type="EMBL" id="SSTE01013576">
    <property type="protein sequence ID" value="KAA0046863.1"/>
    <property type="molecule type" value="Genomic_DNA"/>
</dbReference>
<proteinExistence type="predicted"/>
<evidence type="ECO:0000313" key="1">
    <source>
        <dbReference type="EMBL" id="KAA0046863.1"/>
    </source>
</evidence>
<accession>A0A5A7TTH6</accession>
<comment type="caution">
    <text evidence="1">The sequence shown here is derived from an EMBL/GenBank/DDBJ whole genome shotgun (WGS) entry which is preliminary data.</text>
</comment>
<gene>
    <name evidence="1" type="ORF">E6C27_scaffold230G00160</name>
</gene>
<protein>
    <submittedName>
        <fullName evidence="1">Uncharacterized protein</fullName>
    </submittedName>
</protein>
<organism evidence="1 2">
    <name type="scientific">Cucumis melo var. makuwa</name>
    <name type="common">Oriental melon</name>
    <dbReference type="NCBI Taxonomy" id="1194695"/>
    <lineage>
        <taxon>Eukaryota</taxon>
        <taxon>Viridiplantae</taxon>
        <taxon>Streptophyta</taxon>
        <taxon>Embryophyta</taxon>
        <taxon>Tracheophyta</taxon>
        <taxon>Spermatophyta</taxon>
        <taxon>Magnoliopsida</taxon>
        <taxon>eudicotyledons</taxon>
        <taxon>Gunneridae</taxon>
        <taxon>Pentapetalae</taxon>
        <taxon>rosids</taxon>
        <taxon>fabids</taxon>
        <taxon>Cucurbitales</taxon>
        <taxon>Cucurbitaceae</taxon>
        <taxon>Benincaseae</taxon>
        <taxon>Cucumis</taxon>
    </lineage>
</organism>
<sequence>MVHLNANIPTPNDAPDPDPKTLSLSYRLFQGSHVSNIEHDMRPSRNSRLFDTDDVDENAKRLEVDFLVRHMKTLVLQIGSSISFLFKGGEVVKIGGWSSYCMPIF</sequence>
<dbReference type="AlphaFoldDB" id="A0A5A7TTH6"/>